<dbReference type="EMBL" id="JARKIB010000494">
    <property type="protein sequence ID" value="KAJ7703854.1"/>
    <property type="molecule type" value="Genomic_DNA"/>
</dbReference>
<dbReference type="Proteomes" id="UP001215598">
    <property type="component" value="Unassembled WGS sequence"/>
</dbReference>
<feature type="domain" description="MYND-type" evidence="5">
    <location>
        <begin position="6"/>
        <end position="53"/>
    </location>
</feature>
<sequence>MTPTKCASCGLAASARCVGCMDAPEYKPRDAVDVVYCSTKCQQGHWAIHKARCTNLKKRRRLLRVATILRAALLAYREALFDIPLAKIELRGGVLHLYRDPSPDISIRRFPFDLTANVAHKEAALTHNQCTLARSLLGPLARKLLAGVASSVENLDLKIGKPLVPTKLVERDPSLDFGEGPHTVLKVGMSTASVDEAWIIDPAGTQYGFRDVLVPFERYLADKRCTGISQPTPYTANETTDLVVYEALFADYMMVRSLKDAHDRQKEGRLHFAAFVNDRVGNGKEFFGSTKDLDGSAAEFQRKFDKWLGELKAYMEK</sequence>
<comment type="caution">
    <text evidence="6">The sequence shown here is derived from an EMBL/GenBank/DDBJ whole genome shotgun (WGS) entry which is preliminary data.</text>
</comment>
<accession>A0AAD7M6M9</accession>
<proteinExistence type="predicted"/>
<dbReference type="SUPFAM" id="SSF144232">
    <property type="entry name" value="HIT/MYND zinc finger-like"/>
    <property type="match status" value="1"/>
</dbReference>
<evidence type="ECO:0000256" key="1">
    <source>
        <dbReference type="ARBA" id="ARBA00022723"/>
    </source>
</evidence>
<protein>
    <recommendedName>
        <fullName evidence="5">MYND-type domain-containing protein</fullName>
    </recommendedName>
</protein>
<gene>
    <name evidence="6" type="ORF">B0H16DRAFT_1440002</name>
</gene>
<dbReference type="GO" id="GO:0008270">
    <property type="term" value="F:zinc ion binding"/>
    <property type="evidence" value="ECO:0007669"/>
    <property type="project" value="UniProtKB-KW"/>
</dbReference>
<evidence type="ECO:0000256" key="4">
    <source>
        <dbReference type="PROSITE-ProRule" id="PRU00134"/>
    </source>
</evidence>
<keyword evidence="3" id="KW-0862">Zinc</keyword>
<dbReference type="Gene3D" id="6.10.140.2220">
    <property type="match status" value="1"/>
</dbReference>
<dbReference type="InterPro" id="IPR002893">
    <property type="entry name" value="Znf_MYND"/>
</dbReference>
<keyword evidence="1" id="KW-0479">Metal-binding</keyword>
<evidence type="ECO:0000313" key="6">
    <source>
        <dbReference type="EMBL" id="KAJ7703854.1"/>
    </source>
</evidence>
<evidence type="ECO:0000259" key="5">
    <source>
        <dbReference type="PROSITE" id="PS50865"/>
    </source>
</evidence>
<dbReference type="Pfam" id="PF01753">
    <property type="entry name" value="zf-MYND"/>
    <property type="match status" value="1"/>
</dbReference>
<dbReference type="PROSITE" id="PS50865">
    <property type="entry name" value="ZF_MYND_2"/>
    <property type="match status" value="1"/>
</dbReference>
<evidence type="ECO:0000313" key="7">
    <source>
        <dbReference type="Proteomes" id="UP001215598"/>
    </source>
</evidence>
<keyword evidence="7" id="KW-1185">Reference proteome</keyword>
<evidence type="ECO:0000256" key="2">
    <source>
        <dbReference type="ARBA" id="ARBA00022771"/>
    </source>
</evidence>
<keyword evidence="2 4" id="KW-0863">Zinc-finger</keyword>
<reference evidence="6" key="1">
    <citation type="submission" date="2023-03" db="EMBL/GenBank/DDBJ databases">
        <title>Massive genome expansion in bonnet fungi (Mycena s.s.) driven by repeated elements and novel gene families across ecological guilds.</title>
        <authorList>
            <consortium name="Lawrence Berkeley National Laboratory"/>
            <person name="Harder C.B."/>
            <person name="Miyauchi S."/>
            <person name="Viragh M."/>
            <person name="Kuo A."/>
            <person name="Thoen E."/>
            <person name="Andreopoulos B."/>
            <person name="Lu D."/>
            <person name="Skrede I."/>
            <person name="Drula E."/>
            <person name="Henrissat B."/>
            <person name="Morin E."/>
            <person name="Kohler A."/>
            <person name="Barry K."/>
            <person name="LaButti K."/>
            <person name="Morin E."/>
            <person name="Salamov A."/>
            <person name="Lipzen A."/>
            <person name="Mereny Z."/>
            <person name="Hegedus B."/>
            <person name="Baldrian P."/>
            <person name="Stursova M."/>
            <person name="Weitz H."/>
            <person name="Taylor A."/>
            <person name="Grigoriev I.V."/>
            <person name="Nagy L.G."/>
            <person name="Martin F."/>
            <person name="Kauserud H."/>
        </authorList>
    </citation>
    <scope>NUCLEOTIDE SEQUENCE</scope>
    <source>
        <strain evidence="6">CBHHK182m</strain>
    </source>
</reference>
<evidence type="ECO:0000256" key="3">
    <source>
        <dbReference type="ARBA" id="ARBA00022833"/>
    </source>
</evidence>
<organism evidence="6 7">
    <name type="scientific">Mycena metata</name>
    <dbReference type="NCBI Taxonomy" id="1033252"/>
    <lineage>
        <taxon>Eukaryota</taxon>
        <taxon>Fungi</taxon>
        <taxon>Dikarya</taxon>
        <taxon>Basidiomycota</taxon>
        <taxon>Agaricomycotina</taxon>
        <taxon>Agaricomycetes</taxon>
        <taxon>Agaricomycetidae</taxon>
        <taxon>Agaricales</taxon>
        <taxon>Marasmiineae</taxon>
        <taxon>Mycenaceae</taxon>
        <taxon>Mycena</taxon>
    </lineage>
</organism>
<dbReference type="AlphaFoldDB" id="A0AAD7M6M9"/>
<name>A0AAD7M6M9_9AGAR</name>